<name>A0A1R1JHP9_9BURK</name>
<dbReference type="AlphaFoldDB" id="A0A1R1JHP9"/>
<evidence type="ECO:0000313" key="1">
    <source>
        <dbReference type="EMBL" id="OMG74915.1"/>
    </source>
</evidence>
<dbReference type="EMBL" id="MTJZ01000002">
    <property type="protein sequence ID" value="OMG74915.1"/>
    <property type="molecule type" value="Genomic_DNA"/>
</dbReference>
<dbReference type="RefSeq" id="WP_076474607.1">
    <property type="nucleotide sequence ID" value="NZ_MTJZ01000002.1"/>
</dbReference>
<dbReference type="Proteomes" id="UP000187194">
    <property type="component" value="Unassembled WGS sequence"/>
</dbReference>
<accession>A0A1R1JHP9</accession>
<protein>
    <submittedName>
        <fullName evidence="1">Uncharacterized protein</fullName>
    </submittedName>
</protein>
<sequence>MDQGVMRRDTNINFGPAFLKRINFHAFLSRILLMMKLSKLAACALIFTGTLTNVAHARDLDKSDPDRAHILAAVHQLNDREPDLKDYRYFVVDLVKDHDAAFLCVALADKDGELVVTDDQAGIMTFALEKRNLQWVATKLGGVGFAVGAKPVQSDCKVGGRIVSTRDDINAALKATGHKPLATGQDSGPLGAMLGARIQKWKRGYGD</sequence>
<proteinExistence type="predicted"/>
<gene>
    <name evidence="1" type="ORF">BW685_02220</name>
</gene>
<evidence type="ECO:0000313" key="2">
    <source>
        <dbReference type="Proteomes" id="UP000187194"/>
    </source>
</evidence>
<comment type="caution">
    <text evidence="1">The sequence shown here is derived from an EMBL/GenBank/DDBJ whole genome shotgun (WGS) entry which is preliminary data.</text>
</comment>
<reference evidence="1 2" key="1">
    <citation type="submission" date="2017-01" db="EMBL/GenBank/DDBJ databases">
        <title>Phylogeographic, genomic and meropenem susceptibility analysis of Burkholderia ubonensis.</title>
        <authorList>
            <person name="Price E.P."/>
            <person name="Sarovich D.S."/>
            <person name="Webb J.R."/>
            <person name="Hall C.M."/>
            <person name="Sahl J.W."/>
            <person name="Kaestli M."/>
            <person name="Mayo M."/>
            <person name="Harrington G."/>
            <person name="Baker A.L."/>
            <person name="Sidak-Loftis L.C."/>
            <person name="Lummis M."/>
            <person name="Schupp J.M."/>
            <person name="Gillece J.D."/>
            <person name="Tuanyok A."/>
            <person name="Warner J."/>
            <person name="Busch J.D."/>
            <person name="Keim P."/>
            <person name="Currie B.J."/>
            <person name="Wagner D.M."/>
        </authorList>
    </citation>
    <scope>NUCLEOTIDE SEQUENCE [LARGE SCALE GENOMIC DNA]</scope>
    <source>
        <strain evidence="1 2">A21</strain>
    </source>
</reference>
<organism evidence="1 2">
    <name type="scientific">Burkholderia ubonensis</name>
    <dbReference type="NCBI Taxonomy" id="101571"/>
    <lineage>
        <taxon>Bacteria</taxon>
        <taxon>Pseudomonadati</taxon>
        <taxon>Pseudomonadota</taxon>
        <taxon>Betaproteobacteria</taxon>
        <taxon>Burkholderiales</taxon>
        <taxon>Burkholderiaceae</taxon>
        <taxon>Burkholderia</taxon>
        <taxon>Burkholderia cepacia complex</taxon>
    </lineage>
</organism>